<evidence type="ECO:0000256" key="7">
    <source>
        <dbReference type="ARBA" id="ARBA00023288"/>
    </source>
</evidence>
<evidence type="ECO:0000313" key="12">
    <source>
        <dbReference type="EMBL" id="SDM89198.1"/>
    </source>
</evidence>
<feature type="chain" id="PRO_5038836629" evidence="8">
    <location>
        <begin position="22"/>
        <end position="384"/>
    </location>
</feature>
<evidence type="ECO:0000256" key="1">
    <source>
        <dbReference type="ARBA" id="ARBA00004635"/>
    </source>
</evidence>
<protein>
    <submittedName>
        <fullName evidence="12">Spore germination protein KC</fullName>
    </submittedName>
</protein>
<proteinExistence type="inferred from homology"/>
<dbReference type="Gene3D" id="3.30.300.210">
    <property type="entry name" value="Nutrient germinant receptor protein C, domain 3"/>
    <property type="match status" value="1"/>
</dbReference>
<dbReference type="PANTHER" id="PTHR35789">
    <property type="entry name" value="SPORE GERMINATION PROTEIN B3"/>
    <property type="match status" value="1"/>
</dbReference>
<gene>
    <name evidence="11" type="ORF">AML91_09835</name>
    <name evidence="12" type="ORF">SAMN05216191_12083</name>
</gene>
<sequence length="384" mass="43046">MKEAPRLLPLLLCIMMLPCLSGCWNYTEVDDISIVAGVAIDKDGANEKIQLTAEMVDIQGGLDQNQAGFKMLSLTGNTIFDIVRNMISMTGRKLFWSHAKAIIFSEKVAREGLIRTVDWYSRDTETRSDVFIFVSDEPTAREILNLNSTTKTIMSFELAQMMRDEKYTSSAPTVEIWDFIDKLETLGNHAVAPLISIHEQNGQKNERVSGCAIFSKDKMIGKLNGKETKNMLFAKDGIKGGVLAVNDKNGVPTYSLEILSSRTKVKPKVVDGKLLLQVRTVTHTGLDEVMTSESFSGYETISAIEERAGQALKQEIQSLIRKMQQEYHADIFGYGEIIHEHQPKMWAKVRDHWDDEFAKLDITVDSKVIIESSAKTSRSIKLGD</sequence>
<dbReference type="InterPro" id="IPR038501">
    <property type="entry name" value="Spore_GerAC_C_sf"/>
</dbReference>
<dbReference type="Pfam" id="PF05504">
    <property type="entry name" value="Spore_GerAC"/>
    <property type="match status" value="1"/>
</dbReference>
<feature type="domain" description="Spore germination protein N-terminal" evidence="10">
    <location>
        <begin position="25"/>
        <end position="197"/>
    </location>
</feature>
<dbReference type="EMBL" id="FNGM01000020">
    <property type="protein sequence ID" value="SDM89198.1"/>
    <property type="molecule type" value="Genomic_DNA"/>
</dbReference>
<organism evidence="12 14">
    <name type="scientific">Paenibacillus jilunlii</name>
    <dbReference type="NCBI Taxonomy" id="682956"/>
    <lineage>
        <taxon>Bacteria</taxon>
        <taxon>Bacillati</taxon>
        <taxon>Bacillota</taxon>
        <taxon>Bacilli</taxon>
        <taxon>Bacillales</taxon>
        <taxon>Paenibacillaceae</taxon>
        <taxon>Paenibacillus</taxon>
    </lineage>
</organism>
<dbReference type="NCBIfam" id="TIGR02887">
    <property type="entry name" value="spore_ger_x_C"/>
    <property type="match status" value="1"/>
</dbReference>
<keyword evidence="13" id="KW-1185">Reference proteome</keyword>
<reference evidence="11 13" key="1">
    <citation type="submission" date="2015-08" db="EMBL/GenBank/DDBJ databases">
        <title>Genome of Paenibacillus jilunlii.</title>
        <authorList>
            <person name="Sant'Anna F.H."/>
            <person name="Ambrosini A."/>
            <person name="Souza R."/>
            <person name="Bach E."/>
            <person name="Fernandes G."/>
            <person name="Balsanelli E."/>
            <person name="Baura V.A."/>
            <person name="Pedrosa F.O."/>
            <person name="Souza E.M."/>
            <person name="Passaglia L."/>
        </authorList>
    </citation>
    <scope>NUCLEOTIDE SEQUENCE [LARGE SCALE GENOMIC DNA]</scope>
    <source>
        <strain evidence="11 13">DSM 23019</strain>
    </source>
</reference>
<dbReference type="Pfam" id="PF25198">
    <property type="entry name" value="Spore_GerAC_N"/>
    <property type="match status" value="1"/>
</dbReference>
<evidence type="ECO:0000256" key="4">
    <source>
        <dbReference type="ARBA" id="ARBA00022729"/>
    </source>
</evidence>
<dbReference type="AlphaFoldDB" id="A0A1G9WXG8"/>
<dbReference type="GO" id="GO:0009847">
    <property type="term" value="P:spore germination"/>
    <property type="evidence" value="ECO:0007669"/>
    <property type="project" value="InterPro"/>
</dbReference>
<dbReference type="Proteomes" id="UP000070252">
    <property type="component" value="Unassembled WGS sequence"/>
</dbReference>
<evidence type="ECO:0000256" key="6">
    <source>
        <dbReference type="ARBA" id="ARBA00023139"/>
    </source>
</evidence>
<evidence type="ECO:0000256" key="8">
    <source>
        <dbReference type="SAM" id="SignalP"/>
    </source>
</evidence>
<name>A0A1G9WXG8_9BACL</name>
<keyword evidence="3" id="KW-0309">Germination</keyword>
<evidence type="ECO:0000313" key="13">
    <source>
        <dbReference type="Proteomes" id="UP000070252"/>
    </source>
</evidence>
<evidence type="ECO:0000313" key="11">
    <source>
        <dbReference type="EMBL" id="KWX76469.1"/>
    </source>
</evidence>
<evidence type="ECO:0000259" key="10">
    <source>
        <dbReference type="Pfam" id="PF25198"/>
    </source>
</evidence>
<dbReference type="EMBL" id="LIPY01000106">
    <property type="protein sequence ID" value="KWX76469.1"/>
    <property type="molecule type" value="Genomic_DNA"/>
</dbReference>
<feature type="signal peptide" evidence="8">
    <location>
        <begin position="1"/>
        <end position="21"/>
    </location>
</feature>
<dbReference type="InterPro" id="IPR008844">
    <property type="entry name" value="Spore_GerAC-like"/>
</dbReference>
<dbReference type="Proteomes" id="UP000182783">
    <property type="component" value="Unassembled WGS sequence"/>
</dbReference>
<keyword evidence="6" id="KW-0564">Palmitate</keyword>
<reference evidence="12 14" key="2">
    <citation type="submission" date="2016-10" db="EMBL/GenBank/DDBJ databases">
        <authorList>
            <person name="de Groot N.N."/>
        </authorList>
    </citation>
    <scope>NUCLEOTIDE SEQUENCE [LARGE SCALE GENOMIC DNA]</scope>
    <source>
        <strain evidence="12 14">CGMCC 1.10239</strain>
    </source>
</reference>
<comment type="subcellular location">
    <subcellularLocation>
        <location evidence="1">Membrane</location>
        <topology evidence="1">Lipid-anchor</topology>
    </subcellularLocation>
</comment>
<dbReference type="GO" id="GO:0016020">
    <property type="term" value="C:membrane"/>
    <property type="evidence" value="ECO:0007669"/>
    <property type="project" value="UniProtKB-SubCell"/>
</dbReference>
<comment type="similarity">
    <text evidence="2">Belongs to the GerABKC lipoprotein family.</text>
</comment>
<evidence type="ECO:0000256" key="3">
    <source>
        <dbReference type="ARBA" id="ARBA00022544"/>
    </source>
</evidence>
<dbReference type="InterPro" id="IPR057336">
    <property type="entry name" value="GerAC_N"/>
</dbReference>
<keyword evidence="4 8" id="KW-0732">Signal</keyword>
<evidence type="ECO:0000256" key="2">
    <source>
        <dbReference type="ARBA" id="ARBA00007886"/>
    </source>
</evidence>
<evidence type="ECO:0000259" key="9">
    <source>
        <dbReference type="Pfam" id="PF05504"/>
    </source>
</evidence>
<keyword evidence="5" id="KW-0472">Membrane</keyword>
<keyword evidence="7" id="KW-0449">Lipoprotein</keyword>
<feature type="domain" description="Spore germination GerAC-like C-terminal" evidence="9">
    <location>
        <begin position="209"/>
        <end position="373"/>
    </location>
</feature>
<accession>A0A1G9WXG8</accession>
<dbReference type="RefSeq" id="WP_062522379.1">
    <property type="nucleotide sequence ID" value="NZ_CP048429.1"/>
</dbReference>
<evidence type="ECO:0000313" key="14">
    <source>
        <dbReference type="Proteomes" id="UP000182783"/>
    </source>
</evidence>
<evidence type="ECO:0000256" key="5">
    <source>
        <dbReference type="ARBA" id="ARBA00023136"/>
    </source>
</evidence>
<dbReference type="InterPro" id="IPR046953">
    <property type="entry name" value="Spore_GerAC-like_C"/>
</dbReference>
<dbReference type="PANTHER" id="PTHR35789:SF1">
    <property type="entry name" value="SPORE GERMINATION PROTEIN B3"/>
    <property type="match status" value="1"/>
</dbReference>